<reference evidence="2" key="1">
    <citation type="journal article" date="2022" name="Mol. Ecol. Resour.">
        <title>The genomes of chicory, endive, great burdock and yacon provide insights into Asteraceae palaeo-polyploidization history and plant inulin production.</title>
        <authorList>
            <person name="Fan W."/>
            <person name="Wang S."/>
            <person name="Wang H."/>
            <person name="Wang A."/>
            <person name="Jiang F."/>
            <person name="Liu H."/>
            <person name="Zhao H."/>
            <person name="Xu D."/>
            <person name="Zhang Y."/>
        </authorList>
    </citation>
    <scope>NUCLEOTIDE SEQUENCE [LARGE SCALE GENOMIC DNA]</scope>
    <source>
        <strain evidence="2">cv. Niubang</strain>
    </source>
</reference>
<dbReference type="EMBL" id="CM042061">
    <property type="protein sequence ID" value="KAI3673746.1"/>
    <property type="molecule type" value="Genomic_DNA"/>
</dbReference>
<gene>
    <name evidence="1" type="ORF">L6452_39874</name>
</gene>
<comment type="caution">
    <text evidence="1">The sequence shown here is derived from an EMBL/GenBank/DDBJ whole genome shotgun (WGS) entry which is preliminary data.</text>
</comment>
<name>A0ACB8XTI4_ARCLA</name>
<protein>
    <submittedName>
        <fullName evidence="1">Uncharacterized protein</fullName>
    </submittedName>
</protein>
<sequence>MRWINKTKAKNYEWIETTIRSNTKTRQQNSIIPSKSTLMGVWDDLRSVAVKFINRSTSHKSSDSTTISRIESMPDPDRRETITRVLTGFSKFAVDSAVNESLKGGVQLYKIAKEGMKDQEAANMNNKPRHTLMMEEMQARMEKMEEDLHIIRLDDEDSILCAKDLDPRKEESTEPTEKSETDIKKVFIRSRL</sequence>
<dbReference type="Proteomes" id="UP001055879">
    <property type="component" value="Linkage Group LG15"/>
</dbReference>
<evidence type="ECO:0000313" key="2">
    <source>
        <dbReference type="Proteomes" id="UP001055879"/>
    </source>
</evidence>
<keyword evidence="2" id="KW-1185">Reference proteome</keyword>
<evidence type="ECO:0000313" key="1">
    <source>
        <dbReference type="EMBL" id="KAI3673746.1"/>
    </source>
</evidence>
<reference evidence="1 2" key="2">
    <citation type="journal article" date="2022" name="Mol. Ecol. Resour.">
        <title>The genomes of chicory, endive, great burdock and yacon provide insights into Asteraceae paleo-polyploidization history and plant inulin production.</title>
        <authorList>
            <person name="Fan W."/>
            <person name="Wang S."/>
            <person name="Wang H."/>
            <person name="Wang A."/>
            <person name="Jiang F."/>
            <person name="Liu H."/>
            <person name="Zhao H."/>
            <person name="Xu D."/>
            <person name="Zhang Y."/>
        </authorList>
    </citation>
    <scope>NUCLEOTIDE SEQUENCE [LARGE SCALE GENOMIC DNA]</scope>
    <source>
        <strain evidence="2">cv. Niubang</strain>
    </source>
</reference>
<organism evidence="1 2">
    <name type="scientific">Arctium lappa</name>
    <name type="common">Greater burdock</name>
    <name type="synonym">Lappa major</name>
    <dbReference type="NCBI Taxonomy" id="4217"/>
    <lineage>
        <taxon>Eukaryota</taxon>
        <taxon>Viridiplantae</taxon>
        <taxon>Streptophyta</taxon>
        <taxon>Embryophyta</taxon>
        <taxon>Tracheophyta</taxon>
        <taxon>Spermatophyta</taxon>
        <taxon>Magnoliopsida</taxon>
        <taxon>eudicotyledons</taxon>
        <taxon>Gunneridae</taxon>
        <taxon>Pentapetalae</taxon>
        <taxon>asterids</taxon>
        <taxon>campanulids</taxon>
        <taxon>Asterales</taxon>
        <taxon>Asteraceae</taxon>
        <taxon>Carduoideae</taxon>
        <taxon>Cardueae</taxon>
        <taxon>Arctiinae</taxon>
        <taxon>Arctium</taxon>
    </lineage>
</organism>
<proteinExistence type="predicted"/>
<accession>A0ACB8XTI4</accession>